<keyword evidence="1" id="KW-0812">Transmembrane</keyword>
<feature type="transmembrane region" description="Helical" evidence="1">
    <location>
        <begin position="12"/>
        <end position="33"/>
    </location>
</feature>
<evidence type="ECO:0000256" key="1">
    <source>
        <dbReference type="SAM" id="Phobius"/>
    </source>
</evidence>
<sequence length="276" mass="31576">MNQLQKSLRLNALFSGLSGILLVVKNKQIAHLFDSANTAVFWITGTALILFSFLIVYEMKRQKPLGVLAIIIQDFLWILASSILLIFQPFEISRTGNSMIAVVALIVLLMAINQAKALAQTDHNSKKGRKQLSFERTFKASKQNVWKVISDVANYHVVAPNIDAVNVISGEGEGMVRSCSHGKDRWTETCSKWAEEAEYSFEVHTAVPDYPYSFKNLKGNWKMEEIDETQTKVRMVFEFEYKKKFQNWLLHPILRGKFSKTGEQLLANWQQQIEQK</sequence>
<feature type="transmembrane region" description="Helical" evidence="1">
    <location>
        <begin position="39"/>
        <end position="57"/>
    </location>
</feature>
<keyword evidence="1" id="KW-0472">Membrane</keyword>
<protein>
    <recommendedName>
        <fullName evidence="4">Polyketide cyclase</fullName>
    </recommendedName>
</protein>
<feature type="transmembrane region" description="Helical" evidence="1">
    <location>
        <begin position="99"/>
        <end position="119"/>
    </location>
</feature>
<dbReference type="InterPro" id="IPR019587">
    <property type="entry name" value="Polyketide_cyclase/dehydratase"/>
</dbReference>
<dbReference type="InterPro" id="IPR023393">
    <property type="entry name" value="START-like_dom_sf"/>
</dbReference>
<dbReference type="Proteomes" id="UP000030786">
    <property type="component" value="Chromosome"/>
</dbReference>
<proteinExistence type="predicted"/>
<gene>
    <name evidence="2" type="ORF">M666_16740</name>
</gene>
<dbReference type="EMBL" id="CP009976">
    <property type="protein sequence ID" value="AIZ43055.1"/>
    <property type="molecule type" value="Genomic_DNA"/>
</dbReference>
<dbReference type="GeneID" id="78062355"/>
<dbReference type="Gene3D" id="3.30.530.20">
    <property type="match status" value="1"/>
</dbReference>
<evidence type="ECO:0000313" key="3">
    <source>
        <dbReference type="Proteomes" id="UP000030786"/>
    </source>
</evidence>
<keyword evidence="1" id="KW-1133">Transmembrane helix</keyword>
<evidence type="ECO:0008006" key="4">
    <source>
        <dbReference type="Google" id="ProtNLM"/>
    </source>
</evidence>
<organism evidence="2 3">
    <name type="scientific">Cellulophaga baltica 18</name>
    <dbReference type="NCBI Taxonomy" id="1348584"/>
    <lineage>
        <taxon>Bacteria</taxon>
        <taxon>Pseudomonadati</taxon>
        <taxon>Bacteroidota</taxon>
        <taxon>Flavobacteriia</taxon>
        <taxon>Flavobacteriales</taxon>
        <taxon>Flavobacteriaceae</taxon>
        <taxon>Cellulophaga</taxon>
    </lineage>
</organism>
<dbReference type="SUPFAM" id="SSF55961">
    <property type="entry name" value="Bet v1-like"/>
    <property type="match status" value="1"/>
</dbReference>
<dbReference type="Pfam" id="PF10604">
    <property type="entry name" value="Polyketide_cyc2"/>
    <property type="match status" value="1"/>
</dbReference>
<dbReference type="AlphaFoldDB" id="A0AAU8RI19"/>
<feature type="transmembrane region" description="Helical" evidence="1">
    <location>
        <begin position="64"/>
        <end position="87"/>
    </location>
</feature>
<evidence type="ECO:0000313" key="2">
    <source>
        <dbReference type="EMBL" id="AIZ43055.1"/>
    </source>
</evidence>
<dbReference type="RefSeq" id="WP_029446800.1">
    <property type="nucleotide sequence ID" value="NZ_CP009976.1"/>
</dbReference>
<dbReference type="KEGG" id="cbat:M666_16740"/>
<accession>A0AAU8RI19</accession>
<reference evidence="2 3" key="1">
    <citation type="journal article" date="2014" name="Environ. Microbiol.">
        <title>Contrasting genomic patterns and infection strategies of two co-existing Bacteroidetes podovirus genera.</title>
        <authorList>
            <person name="Holmfeldt K."/>
            <person name="Howard-Varona C."/>
            <person name="Solonenko N."/>
            <person name="Sullivan M.B."/>
        </authorList>
    </citation>
    <scope>NUCLEOTIDE SEQUENCE [LARGE SCALE GENOMIC DNA]</scope>
    <source>
        <strain evidence="2 3">18</strain>
    </source>
</reference>
<name>A0AAU8RI19_9FLAO</name>